<evidence type="ECO:0000256" key="5">
    <source>
        <dbReference type="ARBA" id="ARBA00023274"/>
    </source>
</evidence>
<dbReference type="Pfam" id="PF06984">
    <property type="entry name" value="MRP-L47"/>
    <property type="match status" value="1"/>
</dbReference>
<evidence type="ECO:0000313" key="7">
    <source>
        <dbReference type="EMBL" id="KAH0549863.1"/>
    </source>
</evidence>
<comment type="subcellular location">
    <subcellularLocation>
        <location evidence="1">Mitochondrion</location>
    </subcellularLocation>
</comment>
<name>A0AAV7IFK9_COTGL</name>
<keyword evidence="5" id="KW-0687">Ribonucleoprotein</keyword>
<dbReference type="PANTHER" id="PTHR21183:SF18">
    <property type="entry name" value="LARGE RIBOSOMAL SUBUNIT PROTEIN UL29M"/>
    <property type="match status" value="1"/>
</dbReference>
<evidence type="ECO:0000313" key="8">
    <source>
        <dbReference type="Proteomes" id="UP000826195"/>
    </source>
</evidence>
<proteinExistence type="inferred from homology"/>
<evidence type="ECO:0000256" key="4">
    <source>
        <dbReference type="ARBA" id="ARBA00023128"/>
    </source>
</evidence>
<keyword evidence="3" id="KW-0689">Ribosomal protein</keyword>
<sequence length="269" mass="32163">MATFKNIMRISPTIKNIKKLINTFSFFASPYTKNTLLNVSHRSCVKSVTAAFHTTAKRNDLMEFFDDEKNWGQERVRVGRSWNKDELRLKSNEDLHKLWYVLLKEKNMLLTMEHAYNEAYEYFPNPERRDKVEESMSNLEEVVRERNIAYHELETGEHGERPSRYVSNQLGLRYRYKCCEHIIPAFMNKSWREKHITTYGGYAVAKFRRLYREKLFLEKRRETNRQTNQAKIVLKRFPNVDMEALQAAYPKANVKKAMYHSRSRSHHVP</sequence>
<dbReference type="PANTHER" id="PTHR21183">
    <property type="entry name" value="RIBOSOMAL PROTEIN L47, MITOCHONDRIAL-RELATED"/>
    <property type="match status" value="1"/>
</dbReference>
<evidence type="ECO:0000256" key="2">
    <source>
        <dbReference type="ARBA" id="ARBA00009254"/>
    </source>
</evidence>
<dbReference type="InterPro" id="IPR010729">
    <property type="entry name" value="Ribosomal_uL29_mit"/>
</dbReference>
<keyword evidence="4" id="KW-0496">Mitochondrion</keyword>
<dbReference type="Proteomes" id="UP000826195">
    <property type="component" value="Unassembled WGS sequence"/>
</dbReference>
<dbReference type="GO" id="GO:0005762">
    <property type="term" value="C:mitochondrial large ribosomal subunit"/>
    <property type="evidence" value="ECO:0007669"/>
    <property type="project" value="TreeGrafter"/>
</dbReference>
<protein>
    <recommendedName>
        <fullName evidence="6">Large ribosomal subunit protein uL29m</fullName>
    </recommendedName>
</protein>
<evidence type="ECO:0000256" key="1">
    <source>
        <dbReference type="ARBA" id="ARBA00004173"/>
    </source>
</evidence>
<dbReference type="GO" id="GO:0003735">
    <property type="term" value="F:structural constituent of ribosome"/>
    <property type="evidence" value="ECO:0007669"/>
    <property type="project" value="InterPro"/>
</dbReference>
<reference evidence="7 8" key="1">
    <citation type="journal article" date="2021" name="J. Hered.">
        <title>A chromosome-level genome assembly of the parasitoid wasp, Cotesia glomerata (Hymenoptera: Braconidae).</title>
        <authorList>
            <person name="Pinto B.J."/>
            <person name="Weis J.J."/>
            <person name="Gamble T."/>
            <person name="Ode P.J."/>
            <person name="Paul R."/>
            <person name="Zaspel J.M."/>
        </authorList>
    </citation>
    <scope>NUCLEOTIDE SEQUENCE [LARGE SCALE GENOMIC DNA]</scope>
    <source>
        <strain evidence="7">CgM1</strain>
    </source>
</reference>
<keyword evidence="8" id="KW-1185">Reference proteome</keyword>
<dbReference type="Gene3D" id="6.10.330.20">
    <property type="match status" value="1"/>
</dbReference>
<dbReference type="GO" id="GO:0032543">
    <property type="term" value="P:mitochondrial translation"/>
    <property type="evidence" value="ECO:0007669"/>
    <property type="project" value="TreeGrafter"/>
</dbReference>
<comment type="similarity">
    <text evidence="2">Belongs to the universal ribosomal protein uL29 family.</text>
</comment>
<organism evidence="7 8">
    <name type="scientific">Cotesia glomerata</name>
    <name type="common">Lepidopteran parasitic wasp</name>
    <name type="synonym">Apanteles glomeratus</name>
    <dbReference type="NCBI Taxonomy" id="32391"/>
    <lineage>
        <taxon>Eukaryota</taxon>
        <taxon>Metazoa</taxon>
        <taxon>Ecdysozoa</taxon>
        <taxon>Arthropoda</taxon>
        <taxon>Hexapoda</taxon>
        <taxon>Insecta</taxon>
        <taxon>Pterygota</taxon>
        <taxon>Neoptera</taxon>
        <taxon>Endopterygota</taxon>
        <taxon>Hymenoptera</taxon>
        <taxon>Apocrita</taxon>
        <taxon>Ichneumonoidea</taxon>
        <taxon>Braconidae</taxon>
        <taxon>Microgastrinae</taxon>
        <taxon>Cotesia</taxon>
    </lineage>
</organism>
<dbReference type="AlphaFoldDB" id="A0AAV7IFK9"/>
<accession>A0AAV7IFK9</accession>
<dbReference type="EMBL" id="JAHXZJ010001864">
    <property type="protein sequence ID" value="KAH0549863.1"/>
    <property type="molecule type" value="Genomic_DNA"/>
</dbReference>
<comment type="caution">
    <text evidence="7">The sequence shown here is derived from an EMBL/GenBank/DDBJ whole genome shotgun (WGS) entry which is preliminary data.</text>
</comment>
<dbReference type="InterPro" id="IPR038340">
    <property type="entry name" value="MRP-L47_sf"/>
</dbReference>
<gene>
    <name evidence="7" type="ORF">KQX54_015394</name>
</gene>
<evidence type="ECO:0000256" key="3">
    <source>
        <dbReference type="ARBA" id="ARBA00022980"/>
    </source>
</evidence>
<evidence type="ECO:0000256" key="6">
    <source>
        <dbReference type="ARBA" id="ARBA00035289"/>
    </source>
</evidence>